<gene>
    <name evidence="2" type="ORF">KFL_000090370</name>
</gene>
<name>A0A1Y1HMG4_KLENI</name>
<keyword evidence="3" id="KW-1185">Reference proteome</keyword>
<evidence type="ECO:0000256" key="1">
    <source>
        <dbReference type="SAM" id="MobiDB-lite"/>
    </source>
</evidence>
<proteinExistence type="predicted"/>
<dbReference type="Proteomes" id="UP000054558">
    <property type="component" value="Unassembled WGS sequence"/>
</dbReference>
<reference evidence="2 3" key="1">
    <citation type="journal article" date="2014" name="Nat. Commun.">
        <title>Klebsormidium flaccidum genome reveals primary factors for plant terrestrial adaptation.</title>
        <authorList>
            <person name="Hori K."/>
            <person name="Maruyama F."/>
            <person name="Fujisawa T."/>
            <person name="Togashi T."/>
            <person name="Yamamoto N."/>
            <person name="Seo M."/>
            <person name="Sato S."/>
            <person name="Yamada T."/>
            <person name="Mori H."/>
            <person name="Tajima N."/>
            <person name="Moriyama T."/>
            <person name="Ikeuchi M."/>
            <person name="Watanabe M."/>
            <person name="Wada H."/>
            <person name="Kobayashi K."/>
            <person name="Saito M."/>
            <person name="Masuda T."/>
            <person name="Sasaki-Sekimoto Y."/>
            <person name="Mashiguchi K."/>
            <person name="Awai K."/>
            <person name="Shimojima M."/>
            <person name="Masuda S."/>
            <person name="Iwai M."/>
            <person name="Nobusawa T."/>
            <person name="Narise T."/>
            <person name="Kondo S."/>
            <person name="Saito H."/>
            <person name="Sato R."/>
            <person name="Murakawa M."/>
            <person name="Ihara Y."/>
            <person name="Oshima-Yamada Y."/>
            <person name="Ohtaka K."/>
            <person name="Satoh M."/>
            <person name="Sonobe K."/>
            <person name="Ishii M."/>
            <person name="Ohtani R."/>
            <person name="Kanamori-Sato M."/>
            <person name="Honoki R."/>
            <person name="Miyazaki D."/>
            <person name="Mochizuki H."/>
            <person name="Umetsu J."/>
            <person name="Higashi K."/>
            <person name="Shibata D."/>
            <person name="Kamiya Y."/>
            <person name="Sato N."/>
            <person name="Nakamura Y."/>
            <person name="Tabata S."/>
            <person name="Ida S."/>
            <person name="Kurokawa K."/>
            <person name="Ohta H."/>
        </authorList>
    </citation>
    <scope>NUCLEOTIDE SEQUENCE [LARGE SCALE GENOMIC DNA]</scope>
    <source>
        <strain evidence="2 3">NIES-2285</strain>
    </source>
</reference>
<dbReference type="EMBL" id="DF236958">
    <property type="protein sequence ID" value="GAQ78191.1"/>
    <property type="molecule type" value="Genomic_DNA"/>
</dbReference>
<evidence type="ECO:0000313" key="2">
    <source>
        <dbReference type="EMBL" id="GAQ78191.1"/>
    </source>
</evidence>
<accession>A0A1Y1HMG4</accession>
<dbReference type="AlphaFoldDB" id="A0A1Y1HMG4"/>
<sequence>MHTKQTQVQKRRIRIDWFSNGTKQREEGAVYVEIGGVPKWRFFPLLEQSPLTFSDVDVSTLVDFSLRRVKLEAVLQFVQQRLNKKHLALSSNSLQHYASTSGKDPSKKVRATHGNTPDWYALFACTGPGCGTKLLVGGFFSQPPEPAKGQSRQPPTGLDPRVYVWGSPTPFERKKTGKGGSFLSGHVLHCLCEHTLDKKGLSAAYGRLSGEARLNARAAANRPAHNDLLSAASPGKVAVGNFSGAVRTRAVINQLRWEQRRAERPWGSDQYAGLRMVKEELRDQERSKIPRSVDLSNRVLCIVQTTKEDPLSGVLLTESMLIKYRALHRNGFGADFTAGIIKKTLVKLANGDTAIKQILVFAIVAVNPYSGEKN</sequence>
<protein>
    <submittedName>
        <fullName evidence="2">Uncharacterized protein</fullName>
    </submittedName>
</protein>
<feature type="region of interest" description="Disordered" evidence="1">
    <location>
        <begin position="141"/>
        <end position="160"/>
    </location>
</feature>
<evidence type="ECO:0000313" key="3">
    <source>
        <dbReference type="Proteomes" id="UP000054558"/>
    </source>
</evidence>
<organism evidence="2 3">
    <name type="scientific">Klebsormidium nitens</name>
    <name type="common">Green alga</name>
    <name type="synonym">Ulothrix nitens</name>
    <dbReference type="NCBI Taxonomy" id="105231"/>
    <lineage>
        <taxon>Eukaryota</taxon>
        <taxon>Viridiplantae</taxon>
        <taxon>Streptophyta</taxon>
        <taxon>Klebsormidiophyceae</taxon>
        <taxon>Klebsormidiales</taxon>
        <taxon>Klebsormidiaceae</taxon>
        <taxon>Klebsormidium</taxon>
    </lineage>
</organism>